<organism evidence="1 2">
    <name type="scientific">Aerophototrophica crusticola</name>
    <dbReference type="NCBI Taxonomy" id="1709002"/>
    <lineage>
        <taxon>Bacteria</taxon>
        <taxon>Pseudomonadati</taxon>
        <taxon>Pseudomonadota</taxon>
        <taxon>Alphaproteobacteria</taxon>
        <taxon>Rhodospirillales</taxon>
        <taxon>Rhodospirillaceae</taxon>
        <taxon>Aerophototrophica</taxon>
    </lineage>
</organism>
<evidence type="ECO:0000313" key="1">
    <source>
        <dbReference type="EMBL" id="QJE72254.1"/>
    </source>
</evidence>
<evidence type="ECO:0000313" key="2">
    <source>
        <dbReference type="Proteomes" id="UP000501891"/>
    </source>
</evidence>
<dbReference type="AlphaFoldDB" id="A0A858R4D4"/>
<protein>
    <submittedName>
        <fullName evidence="1">DUF2283 domain-containing protein</fullName>
    </submittedName>
</protein>
<dbReference type="EMBL" id="CP051775">
    <property type="protein sequence ID" value="QJE72254.1"/>
    <property type="molecule type" value="Genomic_DNA"/>
</dbReference>
<keyword evidence="2" id="KW-1185">Reference proteome</keyword>
<gene>
    <name evidence="1" type="ORF">HHL28_03290</name>
</gene>
<dbReference type="KEGG" id="acru:HHL28_03290"/>
<accession>A0A858R4D4</accession>
<proteinExistence type="predicted"/>
<name>A0A858R4D4_9PROT</name>
<sequence length="86" mass="9298">MTDNAALSYDPAADMLRVELRPWPAPRAGDDPASVGGEEQEPDLVVHFATDGKPWAWEIEHASRRPDLVARALAALRASHGLKDAA</sequence>
<reference evidence="1" key="1">
    <citation type="submission" date="2020-04" db="EMBL/GenBank/DDBJ databases">
        <title>A desert anoxygenic phototrophic bacterium fixes CO2 using RubisCO under aerobic conditions.</title>
        <authorList>
            <person name="Tang K."/>
        </authorList>
    </citation>
    <scope>NUCLEOTIDE SEQUENCE [LARGE SCALE GENOMIC DNA]</scope>
    <source>
        <strain evidence="1">MIMtkB3</strain>
    </source>
</reference>
<dbReference type="Proteomes" id="UP000501891">
    <property type="component" value="Chromosome"/>
</dbReference>